<feature type="domain" description="Cupin type-2" evidence="1">
    <location>
        <begin position="32"/>
        <end position="102"/>
    </location>
</feature>
<dbReference type="OrthoDB" id="25744at2"/>
<dbReference type="STRING" id="349161.Dred_1561"/>
<dbReference type="InterPro" id="IPR014710">
    <property type="entry name" value="RmlC-like_jellyroll"/>
</dbReference>
<accession>A4J4T6</accession>
<dbReference type="eggNOG" id="COG1917">
    <property type="taxonomic scope" value="Bacteria"/>
</dbReference>
<dbReference type="AlphaFoldDB" id="A4J4T6"/>
<name>A4J4T6_DESRM</name>
<dbReference type="Proteomes" id="UP000001556">
    <property type="component" value="Chromosome"/>
</dbReference>
<keyword evidence="3" id="KW-1185">Reference proteome</keyword>
<dbReference type="InterPro" id="IPR011051">
    <property type="entry name" value="RmlC_Cupin_sf"/>
</dbReference>
<dbReference type="KEGG" id="drm:Dred_1561"/>
<organism evidence="2 3">
    <name type="scientific">Desulforamulus reducens (strain ATCC BAA-1160 / DSM 100696 / MI-1)</name>
    <name type="common">Desulfotomaculum reducens</name>
    <dbReference type="NCBI Taxonomy" id="349161"/>
    <lineage>
        <taxon>Bacteria</taxon>
        <taxon>Bacillati</taxon>
        <taxon>Bacillota</taxon>
        <taxon>Clostridia</taxon>
        <taxon>Eubacteriales</taxon>
        <taxon>Peptococcaceae</taxon>
        <taxon>Desulforamulus</taxon>
    </lineage>
</organism>
<dbReference type="HOGENOM" id="CLU_172991_1_0_9"/>
<evidence type="ECO:0000313" key="2">
    <source>
        <dbReference type="EMBL" id="ABO50089.1"/>
    </source>
</evidence>
<sequence length="105" mass="11455">MQVIAITDIVADKNPAIVMKTIFSDKNITMGTVVIPPGARIPKQGIGVHEGDEYSLILKGSIKTMSGGKEYQVQGGQATFIPAGEEHWCCNDDTEECEIVWFLTK</sequence>
<protein>
    <submittedName>
        <fullName evidence="2">Cupin 2, conserved barrel domain protein</fullName>
    </submittedName>
</protein>
<gene>
    <name evidence="2" type="ordered locus">Dred_1561</name>
</gene>
<dbReference type="InterPro" id="IPR013096">
    <property type="entry name" value="Cupin_2"/>
</dbReference>
<evidence type="ECO:0000259" key="1">
    <source>
        <dbReference type="Pfam" id="PF07883"/>
    </source>
</evidence>
<dbReference type="Gene3D" id="2.60.120.10">
    <property type="entry name" value="Jelly Rolls"/>
    <property type="match status" value="1"/>
</dbReference>
<dbReference type="CDD" id="cd02209">
    <property type="entry name" value="cupin_XRE_C"/>
    <property type="match status" value="1"/>
</dbReference>
<dbReference type="SUPFAM" id="SSF51182">
    <property type="entry name" value="RmlC-like cupins"/>
    <property type="match status" value="1"/>
</dbReference>
<dbReference type="Pfam" id="PF07883">
    <property type="entry name" value="Cupin_2"/>
    <property type="match status" value="1"/>
</dbReference>
<dbReference type="EMBL" id="CP000612">
    <property type="protein sequence ID" value="ABO50089.1"/>
    <property type="molecule type" value="Genomic_DNA"/>
</dbReference>
<proteinExistence type="predicted"/>
<evidence type="ECO:0000313" key="3">
    <source>
        <dbReference type="Proteomes" id="UP000001556"/>
    </source>
</evidence>
<dbReference type="RefSeq" id="WP_011877905.1">
    <property type="nucleotide sequence ID" value="NC_009253.1"/>
</dbReference>
<reference evidence="2 3" key="1">
    <citation type="submission" date="2007-03" db="EMBL/GenBank/DDBJ databases">
        <title>Complete sequence of Desulfotomaculum reducens MI-1.</title>
        <authorList>
            <consortium name="US DOE Joint Genome Institute"/>
            <person name="Copeland A."/>
            <person name="Lucas S."/>
            <person name="Lapidus A."/>
            <person name="Barry K."/>
            <person name="Detter J.C."/>
            <person name="Glavina del Rio T."/>
            <person name="Hammon N."/>
            <person name="Israni S."/>
            <person name="Dalin E."/>
            <person name="Tice H."/>
            <person name="Pitluck S."/>
            <person name="Sims D."/>
            <person name="Brettin T."/>
            <person name="Bruce D."/>
            <person name="Han C."/>
            <person name="Tapia R."/>
            <person name="Schmutz J."/>
            <person name="Larimer F."/>
            <person name="Land M."/>
            <person name="Hauser L."/>
            <person name="Kyrpides N."/>
            <person name="Kim E."/>
            <person name="Tebo B.M."/>
            <person name="Richardson P."/>
        </authorList>
    </citation>
    <scope>NUCLEOTIDE SEQUENCE [LARGE SCALE GENOMIC DNA]</scope>
    <source>
        <strain evidence="2 3">MI-1</strain>
    </source>
</reference>